<evidence type="ECO:0000256" key="1">
    <source>
        <dbReference type="SAM" id="MobiDB-lite"/>
    </source>
</evidence>
<dbReference type="EMBL" id="JATAAI010000001">
    <property type="protein sequence ID" value="KAK1749047.1"/>
    <property type="molecule type" value="Genomic_DNA"/>
</dbReference>
<name>A0AAD8YPJ8_9STRA</name>
<feature type="compositionally biased region" description="Polar residues" evidence="1">
    <location>
        <begin position="25"/>
        <end position="37"/>
    </location>
</feature>
<feature type="compositionally biased region" description="Polar residues" evidence="1">
    <location>
        <begin position="67"/>
        <end position="92"/>
    </location>
</feature>
<gene>
    <name evidence="2" type="ORF">QTG54_000986</name>
</gene>
<feature type="region of interest" description="Disordered" evidence="1">
    <location>
        <begin position="56"/>
        <end position="135"/>
    </location>
</feature>
<feature type="compositionally biased region" description="Acidic residues" evidence="1">
    <location>
        <begin position="56"/>
        <end position="66"/>
    </location>
</feature>
<evidence type="ECO:0000313" key="2">
    <source>
        <dbReference type="EMBL" id="KAK1749047.1"/>
    </source>
</evidence>
<sequence>MTPSASTAAINVSMKDGDDDVTSEEVGNSQSISNGSMPSLLMSEGVVSPVCEEDLIMNDEQAEDTDSGTPQQLDNSQTNAEMGIPSMNSSSDWEIERRGDFEDTFPPPNTAAPLPTKQTTQWLRSSSPSLFQNEN</sequence>
<reference evidence="2" key="1">
    <citation type="submission" date="2023-06" db="EMBL/GenBank/DDBJ databases">
        <title>Survivors Of The Sea: Transcriptome response of Skeletonema marinoi to long-term dormancy.</title>
        <authorList>
            <person name="Pinder M.I.M."/>
            <person name="Kourtchenko O."/>
            <person name="Robertson E.K."/>
            <person name="Larsson T."/>
            <person name="Maumus F."/>
            <person name="Osuna-Cruz C.M."/>
            <person name="Vancaester E."/>
            <person name="Stenow R."/>
            <person name="Vandepoele K."/>
            <person name="Ploug H."/>
            <person name="Bruchert V."/>
            <person name="Godhe A."/>
            <person name="Topel M."/>
        </authorList>
    </citation>
    <scope>NUCLEOTIDE SEQUENCE</scope>
    <source>
        <strain evidence="2">R05AC</strain>
    </source>
</reference>
<feature type="compositionally biased region" description="Polar residues" evidence="1">
    <location>
        <begin position="1"/>
        <end position="10"/>
    </location>
</feature>
<keyword evidence="3" id="KW-1185">Reference proteome</keyword>
<protein>
    <submittedName>
        <fullName evidence="2">Uncharacterized protein</fullName>
    </submittedName>
</protein>
<dbReference type="Proteomes" id="UP001224775">
    <property type="component" value="Unassembled WGS sequence"/>
</dbReference>
<feature type="compositionally biased region" description="Polar residues" evidence="1">
    <location>
        <begin position="116"/>
        <end position="135"/>
    </location>
</feature>
<evidence type="ECO:0000313" key="3">
    <source>
        <dbReference type="Proteomes" id="UP001224775"/>
    </source>
</evidence>
<accession>A0AAD8YPJ8</accession>
<organism evidence="2 3">
    <name type="scientific">Skeletonema marinoi</name>
    <dbReference type="NCBI Taxonomy" id="267567"/>
    <lineage>
        <taxon>Eukaryota</taxon>
        <taxon>Sar</taxon>
        <taxon>Stramenopiles</taxon>
        <taxon>Ochrophyta</taxon>
        <taxon>Bacillariophyta</taxon>
        <taxon>Coscinodiscophyceae</taxon>
        <taxon>Thalassiosirophycidae</taxon>
        <taxon>Thalassiosirales</taxon>
        <taxon>Skeletonemataceae</taxon>
        <taxon>Skeletonema</taxon>
        <taxon>Skeletonema marinoi-dohrnii complex</taxon>
    </lineage>
</organism>
<comment type="caution">
    <text evidence="2">The sequence shown here is derived from an EMBL/GenBank/DDBJ whole genome shotgun (WGS) entry which is preliminary data.</text>
</comment>
<proteinExistence type="predicted"/>
<dbReference type="AlphaFoldDB" id="A0AAD8YPJ8"/>
<feature type="region of interest" description="Disordered" evidence="1">
    <location>
        <begin position="1"/>
        <end position="40"/>
    </location>
</feature>